<dbReference type="InterPro" id="IPR050367">
    <property type="entry name" value="APC_superfamily"/>
</dbReference>
<keyword evidence="4 5" id="KW-0472">Membrane</keyword>
<evidence type="ECO:0000256" key="4">
    <source>
        <dbReference type="ARBA" id="ARBA00023136"/>
    </source>
</evidence>
<feature type="transmembrane region" description="Helical" evidence="5">
    <location>
        <begin position="131"/>
        <end position="149"/>
    </location>
</feature>
<feature type="transmembrane region" description="Helical" evidence="5">
    <location>
        <begin position="319"/>
        <end position="339"/>
    </location>
</feature>
<keyword evidence="3 5" id="KW-1133">Transmembrane helix</keyword>
<feature type="transmembrane region" description="Helical" evidence="5">
    <location>
        <begin position="20"/>
        <end position="40"/>
    </location>
</feature>
<gene>
    <name evidence="7" type="ORF">D1869_13440</name>
</gene>
<dbReference type="Gene3D" id="1.20.1740.10">
    <property type="entry name" value="Amino acid/polyamine transporter I"/>
    <property type="match status" value="1"/>
</dbReference>
<dbReference type="GO" id="GO:0016020">
    <property type="term" value="C:membrane"/>
    <property type="evidence" value="ECO:0007669"/>
    <property type="project" value="UniProtKB-SubCell"/>
</dbReference>
<evidence type="ECO:0000256" key="2">
    <source>
        <dbReference type="ARBA" id="ARBA00022692"/>
    </source>
</evidence>
<evidence type="ECO:0000256" key="1">
    <source>
        <dbReference type="ARBA" id="ARBA00004141"/>
    </source>
</evidence>
<dbReference type="KEGG" id="soh:D1869_13440"/>
<dbReference type="GeneID" id="42802267"/>
<keyword evidence="2 5" id="KW-0812">Transmembrane</keyword>
<comment type="subcellular location">
    <subcellularLocation>
        <location evidence="1">Membrane</location>
        <topology evidence="1">Multi-pass membrane protein</topology>
    </subcellularLocation>
</comment>
<feature type="transmembrane region" description="Helical" evidence="5">
    <location>
        <begin position="284"/>
        <end position="307"/>
    </location>
</feature>
<feature type="transmembrane region" description="Helical" evidence="5">
    <location>
        <begin position="345"/>
        <end position="369"/>
    </location>
</feature>
<dbReference type="Proteomes" id="UP000427373">
    <property type="component" value="Chromosome"/>
</dbReference>
<sequence>MRMDNLSKKLEPKENTIPTYLVYAQSLSSIAPLGSASAYLTYALQYSLSSTFIAGVFGVLIYFLWVLIGYEYSKVIASTGGIYEFARRSGGELLGKIAGWLYWISYAIYLPSATTYLTGIVITSEFSLSPIVVTTIEILIPIVLTLLLLSGIRPPLFYALLTSTIEVILIFVLGIKVISITGFSLSPLRVSVPVSDFFSGALAVGFTLAGGGASFFLGYEAVGKGKTVAKSYLYAYWIASISVLFASYFEIAFAGYSNSGMKNLLNVTQYPAYYIAQKLMGSSMALLIFIFTINSLIGSVTAAYVALSRLTYSLIRKDMLKSILIVALFFLLVNLIAGITGEFALVYSLTTEASLVTLYGSHVIVSALFPVFSKKMIGFRLYHILLSISAVILMGYGVYSNIVPYSGLTTLVGILSLIGGVIIGTISWGLEWRKLNMH</sequence>
<reference evidence="7 8" key="1">
    <citation type="submission" date="2019-10" db="EMBL/GenBank/DDBJ databases">
        <title>Genome Sequences from Six Type Strain Members of the Archaeal Family Sulfolobaceae: Acidianus ambivalens, Acidianus infernus, Metallosphaera prunae, Stygiolobus azoricus, Sulfolobus metallicus, and Sulfurisphaera ohwakuensis.</title>
        <authorList>
            <person name="Counts J.A."/>
            <person name="Kelly R.M."/>
        </authorList>
    </citation>
    <scope>NUCLEOTIDE SEQUENCE [LARGE SCALE GENOMIC DNA]</scope>
    <source>
        <strain evidence="7 8">TA-1</strain>
    </source>
</reference>
<keyword evidence="8" id="KW-1185">Reference proteome</keyword>
<name>A0A650CJW4_SULOH</name>
<evidence type="ECO:0000259" key="6">
    <source>
        <dbReference type="Pfam" id="PF00324"/>
    </source>
</evidence>
<feature type="transmembrane region" description="Helical" evidence="5">
    <location>
        <begin position="234"/>
        <end position="256"/>
    </location>
</feature>
<dbReference type="PANTHER" id="PTHR42770">
    <property type="entry name" value="AMINO ACID TRANSPORTER-RELATED"/>
    <property type="match status" value="1"/>
</dbReference>
<accession>A0A650CJW4</accession>
<feature type="transmembrane region" description="Helical" evidence="5">
    <location>
        <begin position="93"/>
        <end position="111"/>
    </location>
</feature>
<evidence type="ECO:0000256" key="5">
    <source>
        <dbReference type="SAM" id="Phobius"/>
    </source>
</evidence>
<feature type="transmembrane region" description="Helical" evidence="5">
    <location>
        <begin position="52"/>
        <end position="72"/>
    </location>
</feature>
<dbReference type="RefSeq" id="WP_156015568.1">
    <property type="nucleotide sequence ID" value="NZ_CP045484.1"/>
</dbReference>
<organism evidence="7 8">
    <name type="scientific">Sulfurisphaera ohwakuensis</name>
    <dbReference type="NCBI Taxonomy" id="69656"/>
    <lineage>
        <taxon>Archaea</taxon>
        <taxon>Thermoproteota</taxon>
        <taxon>Thermoprotei</taxon>
        <taxon>Sulfolobales</taxon>
        <taxon>Sulfolobaceae</taxon>
        <taxon>Sulfurisphaera</taxon>
    </lineage>
</organism>
<dbReference type="PIRSF" id="PIRSF006060">
    <property type="entry name" value="AA_transporter"/>
    <property type="match status" value="1"/>
</dbReference>
<protein>
    <submittedName>
        <fullName evidence="7">APC family permease</fullName>
    </submittedName>
</protein>
<evidence type="ECO:0000256" key="3">
    <source>
        <dbReference type="ARBA" id="ARBA00022989"/>
    </source>
</evidence>
<feature type="transmembrane region" description="Helical" evidence="5">
    <location>
        <begin position="156"/>
        <end position="178"/>
    </location>
</feature>
<feature type="transmembrane region" description="Helical" evidence="5">
    <location>
        <begin position="405"/>
        <end position="430"/>
    </location>
</feature>
<feature type="transmembrane region" description="Helical" evidence="5">
    <location>
        <begin position="198"/>
        <end position="222"/>
    </location>
</feature>
<evidence type="ECO:0000313" key="7">
    <source>
        <dbReference type="EMBL" id="QGR18079.1"/>
    </source>
</evidence>
<dbReference type="Pfam" id="PF00324">
    <property type="entry name" value="AA_permease"/>
    <property type="match status" value="1"/>
</dbReference>
<evidence type="ECO:0000313" key="8">
    <source>
        <dbReference type="Proteomes" id="UP000427373"/>
    </source>
</evidence>
<dbReference type="EMBL" id="CP045484">
    <property type="protein sequence ID" value="QGR18079.1"/>
    <property type="molecule type" value="Genomic_DNA"/>
</dbReference>
<proteinExistence type="predicted"/>
<dbReference type="GO" id="GO:0055085">
    <property type="term" value="P:transmembrane transport"/>
    <property type="evidence" value="ECO:0007669"/>
    <property type="project" value="InterPro"/>
</dbReference>
<feature type="domain" description="Amino acid permease/ SLC12A" evidence="6">
    <location>
        <begin position="25"/>
        <end position="323"/>
    </location>
</feature>
<dbReference type="OrthoDB" id="34736at2157"/>
<dbReference type="InterPro" id="IPR004841">
    <property type="entry name" value="AA-permease/SLC12A_dom"/>
</dbReference>
<dbReference type="PANTHER" id="PTHR42770:SF11">
    <property type="entry name" value="INNER MEMBRANE TRANSPORT PROTEIN YBAT"/>
    <property type="match status" value="1"/>
</dbReference>
<feature type="transmembrane region" description="Helical" evidence="5">
    <location>
        <begin position="381"/>
        <end position="399"/>
    </location>
</feature>
<dbReference type="AlphaFoldDB" id="A0A650CJW4"/>